<dbReference type="InterPro" id="IPR013024">
    <property type="entry name" value="GGCT-like"/>
</dbReference>
<proteinExistence type="predicted"/>
<dbReference type="CDD" id="cd06661">
    <property type="entry name" value="GGCT_like"/>
    <property type="match status" value="1"/>
</dbReference>
<protein>
    <recommendedName>
        <fullName evidence="4">Gamma-glutamylcyclotransferase AIG2-like domain-containing protein</fullName>
    </recommendedName>
</protein>
<comment type="caution">
    <text evidence="5">The sequence shown here is derived from an EMBL/GenBank/DDBJ whole genome shotgun (WGS) entry which is preliminary data.</text>
</comment>
<dbReference type="Gene3D" id="3.10.490.10">
    <property type="entry name" value="Gamma-glutamyl cyclotransferase-like"/>
    <property type="match status" value="1"/>
</dbReference>
<evidence type="ECO:0000256" key="1">
    <source>
        <dbReference type="ARBA" id="ARBA00023239"/>
    </source>
</evidence>
<dbReference type="GO" id="GO:0003839">
    <property type="term" value="F:gamma-glutamylcyclotransferase activity"/>
    <property type="evidence" value="ECO:0007669"/>
    <property type="project" value="InterPro"/>
</dbReference>
<evidence type="ECO:0000313" key="6">
    <source>
        <dbReference type="Proteomes" id="UP000031599"/>
    </source>
</evidence>
<organism evidence="5 6">
    <name type="scientific">Enhygromyxa salina</name>
    <dbReference type="NCBI Taxonomy" id="215803"/>
    <lineage>
        <taxon>Bacteria</taxon>
        <taxon>Pseudomonadati</taxon>
        <taxon>Myxococcota</taxon>
        <taxon>Polyangia</taxon>
        <taxon>Nannocystales</taxon>
        <taxon>Nannocystaceae</taxon>
        <taxon>Enhygromyxa</taxon>
    </lineage>
</organism>
<dbReference type="Pfam" id="PF06094">
    <property type="entry name" value="GGACT"/>
    <property type="match status" value="1"/>
</dbReference>
<dbReference type="SUPFAM" id="SSF110857">
    <property type="entry name" value="Gamma-glutamyl cyclotransferase-like"/>
    <property type="match status" value="1"/>
</dbReference>
<evidence type="ECO:0000256" key="2">
    <source>
        <dbReference type="PIRSR" id="PIRSR617939-1"/>
    </source>
</evidence>
<dbReference type="PANTHER" id="PTHR12935:SF0">
    <property type="entry name" value="GAMMA-GLUTAMYLCYCLOTRANSFERASE"/>
    <property type="match status" value="1"/>
</dbReference>
<dbReference type="AlphaFoldDB" id="A0A0C2A3Z0"/>
<dbReference type="EMBL" id="JMCC02000015">
    <property type="protein sequence ID" value="KIG18108.1"/>
    <property type="molecule type" value="Genomic_DNA"/>
</dbReference>
<keyword evidence="1" id="KW-0456">Lyase</keyword>
<evidence type="ECO:0000259" key="4">
    <source>
        <dbReference type="Pfam" id="PF06094"/>
    </source>
</evidence>
<dbReference type="Proteomes" id="UP000031599">
    <property type="component" value="Unassembled WGS sequence"/>
</dbReference>
<dbReference type="InterPro" id="IPR036568">
    <property type="entry name" value="GGCT-like_sf"/>
</dbReference>
<evidence type="ECO:0000313" key="5">
    <source>
        <dbReference type="EMBL" id="KIG18108.1"/>
    </source>
</evidence>
<reference evidence="5 6" key="1">
    <citation type="submission" date="2014-12" db="EMBL/GenBank/DDBJ databases">
        <title>Genome assembly of Enhygromyxa salina DSM 15201.</title>
        <authorList>
            <person name="Sharma G."/>
            <person name="Subramanian S."/>
        </authorList>
    </citation>
    <scope>NUCLEOTIDE SEQUENCE [LARGE SCALE GENOMIC DNA]</scope>
    <source>
        <strain evidence="5 6">DSM 15201</strain>
    </source>
</reference>
<sequence length="165" mass="18555">MCGAGRRQLWLQSYTAWVPSYFAYGSNMSRSRLEQRVGAVHLHGAARLHAHRHRFSKLGQDGTGKGNVEPHEGSVVWGVVYELADDQFARLTEFEFGYRHAVLAVALAESGRSVSASSFVALNIVEALEPSTEYIEHYRIGMAEHGIPKQYRQRLLGRFAPRRPT</sequence>
<gene>
    <name evidence="5" type="ORF">DB30_01995</name>
</gene>
<accession>A0A0C2A3Z0</accession>
<name>A0A0C2A3Z0_9BACT</name>
<evidence type="ECO:0000256" key="3">
    <source>
        <dbReference type="PIRSR" id="PIRSR617939-2"/>
    </source>
</evidence>
<feature type="active site" description="Proton acceptor" evidence="2">
    <location>
        <position position="95"/>
    </location>
</feature>
<dbReference type="InterPro" id="IPR017939">
    <property type="entry name" value="G-Glutamylcylcotransferase"/>
</dbReference>
<dbReference type="InterPro" id="IPR009288">
    <property type="entry name" value="AIG2-like_dom"/>
</dbReference>
<feature type="binding site" evidence="3">
    <location>
        <begin position="21"/>
        <end position="26"/>
    </location>
    <ligand>
        <name>substrate</name>
    </ligand>
</feature>
<dbReference type="PANTHER" id="PTHR12935">
    <property type="entry name" value="GAMMA-GLUTAMYLCYCLOTRANSFERASE"/>
    <property type="match status" value="1"/>
</dbReference>
<feature type="binding site" evidence="3">
    <location>
        <position position="134"/>
    </location>
    <ligand>
        <name>substrate</name>
    </ligand>
</feature>
<feature type="domain" description="Gamma-glutamylcyclotransferase AIG2-like" evidence="4">
    <location>
        <begin position="21"/>
        <end position="123"/>
    </location>
</feature>